<evidence type="ECO:0000256" key="1">
    <source>
        <dbReference type="SAM" id="MobiDB-lite"/>
    </source>
</evidence>
<feature type="non-terminal residue" evidence="2">
    <location>
        <position position="102"/>
    </location>
</feature>
<proteinExistence type="predicted"/>
<organism evidence="2">
    <name type="scientific">uncultured Nocardioidaceae bacterium</name>
    <dbReference type="NCBI Taxonomy" id="253824"/>
    <lineage>
        <taxon>Bacteria</taxon>
        <taxon>Bacillati</taxon>
        <taxon>Actinomycetota</taxon>
        <taxon>Actinomycetes</taxon>
        <taxon>Propionibacteriales</taxon>
        <taxon>Nocardioidaceae</taxon>
        <taxon>environmental samples</taxon>
    </lineage>
</organism>
<feature type="region of interest" description="Disordered" evidence="1">
    <location>
        <begin position="1"/>
        <end position="102"/>
    </location>
</feature>
<dbReference type="AlphaFoldDB" id="A0A6J4MBC9"/>
<reference evidence="2" key="1">
    <citation type="submission" date="2020-02" db="EMBL/GenBank/DDBJ databases">
        <authorList>
            <person name="Meier V. D."/>
        </authorList>
    </citation>
    <scope>NUCLEOTIDE SEQUENCE</scope>
    <source>
        <strain evidence="2">AVDCRST_MAG34</strain>
    </source>
</reference>
<feature type="compositionally biased region" description="Basic and acidic residues" evidence="1">
    <location>
        <begin position="12"/>
        <end position="44"/>
    </location>
</feature>
<protein>
    <submittedName>
        <fullName evidence="2">Uncharacterized protein</fullName>
    </submittedName>
</protein>
<dbReference type="EMBL" id="CADCUI010000048">
    <property type="protein sequence ID" value="CAA9355064.1"/>
    <property type="molecule type" value="Genomic_DNA"/>
</dbReference>
<gene>
    <name evidence="2" type="ORF">AVDCRST_MAG34-2018</name>
</gene>
<accession>A0A6J4MBC9</accession>
<feature type="non-terminal residue" evidence="2">
    <location>
        <position position="1"/>
    </location>
</feature>
<feature type="compositionally biased region" description="Low complexity" evidence="1">
    <location>
        <begin position="82"/>
        <end position="93"/>
    </location>
</feature>
<name>A0A6J4MBC9_9ACTN</name>
<evidence type="ECO:0000313" key="2">
    <source>
        <dbReference type="EMBL" id="CAA9355064.1"/>
    </source>
</evidence>
<sequence length="102" mass="10759">GSRQPAGAGERAPQHEPHPRADVGDVSPRGEHRVAPGGRHDRCRLLRRRGAARLPDRTAGAGRDPRRGLVHGGCCHPRQVAPQLVGPPGLGPQHRGGLPALL</sequence>